<proteinExistence type="predicted"/>
<keyword evidence="2" id="KW-1185">Reference proteome</keyword>
<comment type="caution">
    <text evidence="1">The sequence shown here is derived from an EMBL/GenBank/DDBJ whole genome shotgun (WGS) entry which is preliminary data.</text>
</comment>
<evidence type="ECO:0000313" key="1">
    <source>
        <dbReference type="EMBL" id="MXO68824.1"/>
    </source>
</evidence>
<name>A0ABW9UVG4_9SPHN</name>
<evidence type="ECO:0008006" key="3">
    <source>
        <dbReference type="Google" id="ProtNLM"/>
    </source>
</evidence>
<reference evidence="1 2" key="1">
    <citation type="submission" date="2019-12" db="EMBL/GenBank/DDBJ databases">
        <title>Genomic-based taxomic classification of the family Erythrobacteraceae.</title>
        <authorList>
            <person name="Xu L."/>
        </authorList>
    </citation>
    <scope>NUCLEOTIDE SEQUENCE [LARGE SCALE GENOMIC DNA]</scope>
    <source>
        <strain evidence="1 2">H32</strain>
    </source>
</reference>
<gene>
    <name evidence="1" type="ORF">GRI72_08295</name>
</gene>
<dbReference type="Proteomes" id="UP000444401">
    <property type="component" value="Unassembled WGS sequence"/>
</dbReference>
<sequence>METDLSAVALVAQVEPWLVRFAEVWIGWKLWLSDWTAVSHPVLHAYLGVLAQILFAAFARRGLASWWPWLLVLALECCNELLDWSRALAYGSAGRALAVETAWDIVFTMALPTVLLALARCFPRLNGGVAAPPVAGA</sequence>
<accession>A0ABW9UVG4</accession>
<dbReference type="RefSeq" id="WP_160733435.1">
    <property type="nucleotide sequence ID" value="NZ_WTYO01000003.1"/>
</dbReference>
<dbReference type="EMBL" id="WTYO01000003">
    <property type="protein sequence ID" value="MXO68824.1"/>
    <property type="molecule type" value="Genomic_DNA"/>
</dbReference>
<evidence type="ECO:0000313" key="2">
    <source>
        <dbReference type="Proteomes" id="UP000444401"/>
    </source>
</evidence>
<protein>
    <recommendedName>
        <fullName evidence="3">Transmembrane protein</fullName>
    </recommendedName>
</protein>
<organism evidence="1 2">
    <name type="scientific">Pelagerythrobacter marinus</name>
    <dbReference type="NCBI Taxonomy" id="538382"/>
    <lineage>
        <taxon>Bacteria</taxon>
        <taxon>Pseudomonadati</taxon>
        <taxon>Pseudomonadota</taxon>
        <taxon>Alphaproteobacteria</taxon>
        <taxon>Sphingomonadales</taxon>
        <taxon>Erythrobacteraceae</taxon>
        <taxon>Pelagerythrobacter</taxon>
    </lineage>
</organism>